<accession>A0A2L1ULL7</accession>
<dbReference type="InterPro" id="IPR018683">
    <property type="entry name" value="DUF2169"/>
</dbReference>
<sequence>MEFRNLTPFAAMQFKMLDLEDNENYVVVMKVGYRLEPDASGGFRVRVRDDDAAVLSIQDEYLGNMNISSVIQESDLAPFKPACDIIISGSACADNGSPVLKQTVSVKINNASGHSILEKKLTVNGKRDFLKNKITKQWSLTEPEPFIRQPVIWEAAFGGECRINESDSGADSVPKADRLTDIQKASHPDSENLPLAHSVCENNPVGKGFITPWYARATCIDGEGGRTVCEYNVFGLVTKETDPLGRITLTRWDRGNKVSHTDPLGRETRYDPLTRLNQVTNARGETYHYARDAAGQVISETDFTGRVTQYGYDAAGRRILARHADQREVRWHWSVRDELLREEVWREDATQSTLLATTAYEYDAQGRMTQAHSDDALVEFEYDASGHLVCERINGRDVVHGWDGLTRRAISRQNGAQS</sequence>
<reference evidence="5" key="1">
    <citation type="submission" date="2017-01" db="EMBL/GenBank/DDBJ databases">
        <title>Genome sequence of Rouxiella sp. ERMR1:05.</title>
        <authorList>
            <person name="Kumar R."/>
            <person name="Singh D."/>
            <person name="Kumar S."/>
        </authorList>
    </citation>
    <scope>NUCLEOTIDE SEQUENCE [LARGE SCALE GENOMIC DNA]</scope>
    <source>
        <strain evidence="5">ERMR1:05</strain>
    </source>
</reference>
<evidence type="ECO:0000259" key="3">
    <source>
        <dbReference type="Pfam" id="PF25023"/>
    </source>
</evidence>
<protein>
    <submittedName>
        <fullName evidence="4">Uncharacterized protein</fullName>
    </submittedName>
</protein>
<dbReference type="EMBL" id="CP019062">
    <property type="protein sequence ID" value="AVF33728.1"/>
    <property type="molecule type" value="Genomic_DNA"/>
</dbReference>
<keyword evidence="5" id="KW-1185">Reference proteome</keyword>
<dbReference type="Proteomes" id="UP000239197">
    <property type="component" value="Chromosome"/>
</dbReference>
<evidence type="ECO:0000256" key="1">
    <source>
        <dbReference type="ARBA" id="ARBA00022737"/>
    </source>
</evidence>
<evidence type="ECO:0000313" key="4">
    <source>
        <dbReference type="EMBL" id="AVF33728.1"/>
    </source>
</evidence>
<feature type="domain" description="Teneurin-like YD-shell" evidence="3">
    <location>
        <begin position="269"/>
        <end position="415"/>
    </location>
</feature>
<dbReference type="Pfam" id="PF25023">
    <property type="entry name" value="TEN_YD-shell"/>
    <property type="match status" value="1"/>
</dbReference>
<dbReference type="AlphaFoldDB" id="A0A2L1ULL7"/>
<dbReference type="RefSeq" id="WP_104921296.1">
    <property type="nucleotide sequence ID" value="NZ_CP019062.1"/>
</dbReference>
<gene>
    <name evidence="4" type="ORF">BV494_01765</name>
</gene>
<dbReference type="PANTHER" id="PTHR32305:SF15">
    <property type="entry name" value="PROTEIN RHSA-RELATED"/>
    <property type="match status" value="1"/>
</dbReference>
<name>A0A2L1ULL7_9GAMM</name>
<dbReference type="InterPro" id="IPR031325">
    <property type="entry name" value="RHS_repeat"/>
</dbReference>
<dbReference type="InterPro" id="IPR006530">
    <property type="entry name" value="YD"/>
</dbReference>
<keyword evidence="1" id="KW-0677">Repeat</keyword>
<dbReference type="PANTHER" id="PTHR32305">
    <property type="match status" value="1"/>
</dbReference>
<dbReference type="Pfam" id="PF05593">
    <property type="entry name" value="RHS_repeat"/>
    <property type="match status" value="1"/>
</dbReference>
<dbReference type="OrthoDB" id="7030285at2"/>
<dbReference type="Gene3D" id="2.180.10.10">
    <property type="entry name" value="RHS repeat-associated core"/>
    <property type="match status" value="1"/>
</dbReference>
<dbReference type="NCBIfam" id="TIGR01643">
    <property type="entry name" value="YD_repeat_2x"/>
    <property type="match status" value="4"/>
</dbReference>
<organism evidence="4 5">
    <name type="scientific">Rahnella sikkimica</name>
    <dbReference type="NCBI Taxonomy" id="1805933"/>
    <lineage>
        <taxon>Bacteria</taxon>
        <taxon>Pseudomonadati</taxon>
        <taxon>Pseudomonadota</taxon>
        <taxon>Gammaproteobacteria</taxon>
        <taxon>Enterobacterales</taxon>
        <taxon>Yersiniaceae</taxon>
        <taxon>Rahnella</taxon>
    </lineage>
</organism>
<evidence type="ECO:0000259" key="2">
    <source>
        <dbReference type="Pfam" id="PF09937"/>
    </source>
</evidence>
<dbReference type="InterPro" id="IPR056823">
    <property type="entry name" value="TEN-like_YD-shell"/>
</dbReference>
<dbReference type="KEGG" id="rox:BV494_01765"/>
<proteinExistence type="predicted"/>
<dbReference type="InterPro" id="IPR050708">
    <property type="entry name" value="T6SS_VgrG/RHS"/>
</dbReference>
<dbReference type="Pfam" id="PF09937">
    <property type="entry name" value="DUF2169"/>
    <property type="match status" value="1"/>
</dbReference>
<feature type="domain" description="DUF2169" evidence="2">
    <location>
        <begin position="22"/>
        <end position="213"/>
    </location>
</feature>
<evidence type="ECO:0000313" key="5">
    <source>
        <dbReference type="Proteomes" id="UP000239197"/>
    </source>
</evidence>